<keyword evidence="7" id="KW-1185">Reference proteome</keyword>
<keyword evidence="4" id="KW-0804">Transcription</keyword>
<keyword evidence="2" id="KW-0805">Transcription regulation</keyword>
<dbReference type="InterPro" id="IPR036388">
    <property type="entry name" value="WH-like_DNA-bd_sf"/>
</dbReference>
<dbReference type="PROSITE" id="PS50931">
    <property type="entry name" value="HTH_LYSR"/>
    <property type="match status" value="1"/>
</dbReference>
<dbReference type="PRINTS" id="PR00039">
    <property type="entry name" value="HTHLYSR"/>
</dbReference>
<keyword evidence="3 6" id="KW-0238">DNA-binding</keyword>
<reference evidence="6 7" key="1">
    <citation type="submission" date="2019-03" db="EMBL/GenBank/DDBJ databases">
        <title>Genomic Encyclopedia of Type Strains, Phase IV (KMG-IV): sequencing the most valuable type-strain genomes for metagenomic binning, comparative biology and taxonomic classification.</title>
        <authorList>
            <person name="Goeker M."/>
        </authorList>
    </citation>
    <scope>NUCLEOTIDE SEQUENCE [LARGE SCALE GENOMIC DNA]</scope>
    <source>
        <strain evidence="6 7">DSM 15969</strain>
    </source>
</reference>
<evidence type="ECO:0000256" key="2">
    <source>
        <dbReference type="ARBA" id="ARBA00023015"/>
    </source>
</evidence>
<evidence type="ECO:0000313" key="7">
    <source>
        <dbReference type="Proteomes" id="UP000295063"/>
    </source>
</evidence>
<dbReference type="PANTHER" id="PTHR30419:SF30">
    <property type="entry name" value="LYSR FAMILY TRANSCRIPTIONAL REGULATOR"/>
    <property type="match status" value="1"/>
</dbReference>
<evidence type="ECO:0000313" key="6">
    <source>
        <dbReference type="EMBL" id="TCL34527.1"/>
    </source>
</evidence>
<protein>
    <submittedName>
        <fullName evidence="6">DNA-binding transcriptional LysR family regulator</fullName>
    </submittedName>
</protein>
<comment type="similarity">
    <text evidence="1">Belongs to the LysR transcriptional regulatory family.</text>
</comment>
<dbReference type="GO" id="GO:0003677">
    <property type="term" value="F:DNA binding"/>
    <property type="evidence" value="ECO:0007669"/>
    <property type="project" value="UniProtKB-KW"/>
</dbReference>
<dbReference type="Gene3D" id="1.10.10.10">
    <property type="entry name" value="Winged helix-like DNA-binding domain superfamily/Winged helix DNA-binding domain"/>
    <property type="match status" value="1"/>
</dbReference>
<proteinExistence type="inferred from homology"/>
<sequence length="300" mass="34441">MEFRQLEYFYKVSSLRNFTRAAEVLHIAQPSITNAIHKLEDELGLQLFDRSQKKVTLTPEGQAFHLRAEKILYEVQQALSEMNDFKNLHKGTIKFAAPPMIGAYLFPNIFTHFKNAYPTLDLAVFEAGSLAARTMLEKEELDLGIIILPENNQSLNTIPITREQIMLCVSPDHPLRGNTSIDFHSLKSESFIMLKEEFLHRQLILEECSRHDFTPHIVFSSNQIETIKALVASNVGISFLMNMVVRNHPNIVSIPLAKPIFITIGLAWKKDRYLSKASQAFIDFLTSYSRRLHYRDDFGQ</sequence>
<dbReference type="RefSeq" id="WP_132082929.1">
    <property type="nucleotide sequence ID" value="NZ_SLUI01000015.1"/>
</dbReference>
<evidence type="ECO:0000256" key="4">
    <source>
        <dbReference type="ARBA" id="ARBA00023163"/>
    </source>
</evidence>
<dbReference type="InterPro" id="IPR005119">
    <property type="entry name" value="LysR_subst-bd"/>
</dbReference>
<evidence type="ECO:0000259" key="5">
    <source>
        <dbReference type="PROSITE" id="PS50931"/>
    </source>
</evidence>
<organism evidence="6 7">
    <name type="scientific">Anaerospora hongkongensis</name>
    <dbReference type="NCBI Taxonomy" id="244830"/>
    <lineage>
        <taxon>Bacteria</taxon>
        <taxon>Bacillati</taxon>
        <taxon>Bacillota</taxon>
        <taxon>Negativicutes</taxon>
        <taxon>Selenomonadales</taxon>
        <taxon>Sporomusaceae</taxon>
        <taxon>Anaerospora</taxon>
    </lineage>
</organism>
<dbReference type="Pfam" id="PF00126">
    <property type="entry name" value="HTH_1"/>
    <property type="match status" value="1"/>
</dbReference>
<dbReference type="SUPFAM" id="SSF53850">
    <property type="entry name" value="Periplasmic binding protein-like II"/>
    <property type="match status" value="1"/>
</dbReference>
<comment type="caution">
    <text evidence="6">The sequence shown here is derived from an EMBL/GenBank/DDBJ whole genome shotgun (WGS) entry which is preliminary data.</text>
</comment>
<name>A0A4R1Q0Z8_9FIRM</name>
<evidence type="ECO:0000256" key="3">
    <source>
        <dbReference type="ARBA" id="ARBA00023125"/>
    </source>
</evidence>
<gene>
    <name evidence="6" type="ORF">EV210_115119</name>
</gene>
<dbReference type="Gene3D" id="3.40.190.290">
    <property type="match status" value="1"/>
</dbReference>
<dbReference type="GO" id="GO:0005829">
    <property type="term" value="C:cytosol"/>
    <property type="evidence" value="ECO:0007669"/>
    <property type="project" value="TreeGrafter"/>
</dbReference>
<dbReference type="SUPFAM" id="SSF46785">
    <property type="entry name" value="Winged helix' DNA-binding domain"/>
    <property type="match status" value="1"/>
</dbReference>
<dbReference type="OrthoDB" id="1624015at2"/>
<dbReference type="AlphaFoldDB" id="A0A4R1Q0Z8"/>
<dbReference type="InterPro" id="IPR036390">
    <property type="entry name" value="WH_DNA-bd_sf"/>
</dbReference>
<dbReference type="EMBL" id="SLUI01000015">
    <property type="protein sequence ID" value="TCL34527.1"/>
    <property type="molecule type" value="Genomic_DNA"/>
</dbReference>
<dbReference type="FunFam" id="1.10.10.10:FF:000001">
    <property type="entry name" value="LysR family transcriptional regulator"/>
    <property type="match status" value="1"/>
</dbReference>
<dbReference type="Pfam" id="PF03466">
    <property type="entry name" value="LysR_substrate"/>
    <property type="match status" value="1"/>
</dbReference>
<dbReference type="Proteomes" id="UP000295063">
    <property type="component" value="Unassembled WGS sequence"/>
</dbReference>
<evidence type="ECO:0000256" key="1">
    <source>
        <dbReference type="ARBA" id="ARBA00009437"/>
    </source>
</evidence>
<dbReference type="GO" id="GO:0003700">
    <property type="term" value="F:DNA-binding transcription factor activity"/>
    <property type="evidence" value="ECO:0007669"/>
    <property type="project" value="InterPro"/>
</dbReference>
<dbReference type="InterPro" id="IPR050950">
    <property type="entry name" value="HTH-type_LysR_regulators"/>
</dbReference>
<feature type="domain" description="HTH lysR-type" evidence="5">
    <location>
        <begin position="1"/>
        <end position="58"/>
    </location>
</feature>
<dbReference type="CDD" id="cd05466">
    <property type="entry name" value="PBP2_LTTR_substrate"/>
    <property type="match status" value="1"/>
</dbReference>
<dbReference type="InterPro" id="IPR000847">
    <property type="entry name" value="LysR_HTH_N"/>
</dbReference>
<accession>A0A4R1Q0Z8</accession>
<dbReference type="PANTHER" id="PTHR30419">
    <property type="entry name" value="HTH-TYPE TRANSCRIPTIONAL REGULATOR YBHD"/>
    <property type="match status" value="1"/>
</dbReference>